<dbReference type="STRING" id="857293.CAAU_1782"/>
<gene>
    <name evidence="1" type="ORF">CAAU_1782</name>
</gene>
<evidence type="ECO:0000313" key="2">
    <source>
        <dbReference type="Proteomes" id="UP000007652"/>
    </source>
</evidence>
<organism evidence="1 2">
    <name type="scientific">Caloramator australicus RC3</name>
    <dbReference type="NCBI Taxonomy" id="857293"/>
    <lineage>
        <taxon>Bacteria</taxon>
        <taxon>Bacillati</taxon>
        <taxon>Bacillota</taxon>
        <taxon>Clostridia</taxon>
        <taxon>Eubacteriales</taxon>
        <taxon>Clostridiaceae</taxon>
        <taxon>Caloramator</taxon>
    </lineage>
</organism>
<keyword evidence="2" id="KW-1185">Reference proteome</keyword>
<dbReference type="Proteomes" id="UP000007652">
    <property type="component" value="Unassembled WGS sequence"/>
</dbReference>
<dbReference type="EMBL" id="CAKP01000096">
    <property type="protein sequence ID" value="CCJ33866.1"/>
    <property type="molecule type" value="Genomic_DNA"/>
</dbReference>
<dbReference type="AlphaFoldDB" id="I7LH99"/>
<evidence type="ECO:0000313" key="1">
    <source>
        <dbReference type="EMBL" id="CCJ33866.1"/>
    </source>
</evidence>
<accession>I7LH99</accession>
<comment type="caution">
    <text evidence="1">The sequence shown here is derived from an EMBL/GenBank/DDBJ whole genome shotgun (WGS) entry which is preliminary data.</text>
</comment>
<reference evidence="1 2" key="1">
    <citation type="journal article" date="2011" name="J. Bacteriol.">
        <title>Draft genome sequence of Caloramator australicus strain RC3T, a thermoanaerobe from the Great Artesian Basin of Australia.</title>
        <authorList>
            <person name="Ogg C.D."/>
            <person name="Patel B.K.C."/>
        </authorList>
    </citation>
    <scope>NUCLEOTIDE SEQUENCE [LARGE SCALE GENOMIC DNA]</scope>
    <source>
        <strain evidence="1 2">RC3</strain>
    </source>
</reference>
<name>I7LH99_9CLOT</name>
<protein>
    <submittedName>
        <fullName evidence="1">Uncharacterized protein</fullName>
    </submittedName>
</protein>
<proteinExistence type="predicted"/>
<sequence>MRYYFWANAFKIKIIQKIIKINKKILFNIKNIMKKEF</sequence>